<keyword evidence="1" id="KW-0472">Membrane</keyword>
<accession>A0AAP8PPR4</accession>
<dbReference type="EMBL" id="JAUHQC010000009">
    <property type="protein sequence ID" value="MDN4533049.1"/>
    <property type="molecule type" value="Genomic_DNA"/>
</dbReference>
<dbReference type="Proteomes" id="UP000242694">
    <property type="component" value="Unassembled WGS sequence"/>
</dbReference>
<dbReference type="GeneID" id="64981005"/>
<name>A0AAP8PPR4_9STAP</name>
<organism evidence="4 6">
    <name type="scientific">Staphylococcus auricularis</name>
    <dbReference type="NCBI Taxonomy" id="29379"/>
    <lineage>
        <taxon>Bacteria</taxon>
        <taxon>Bacillati</taxon>
        <taxon>Bacillota</taxon>
        <taxon>Bacilli</taxon>
        <taxon>Bacillales</taxon>
        <taxon>Staphylococcaceae</taxon>
        <taxon>Staphylococcus</taxon>
    </lineage>
</organism>
<evidence type="ECO:0000313" key="5">
    <source>
        <dbReference type="EMBL" id="PTH18461.1"/>
    </source>
</evidence>
<dbReference type="Proteomes" id="UP001171687">
    <property type="component" value="Unassembled WGS sequence"/>
</dbReference>
<reference evidence="5 7" key="1">
    <citation type="journal article" date="2016" name="Front. Microbiol.">
        <title>Comprehensive Phylogenetic Analysis of Bovine Non-aureus Staphylococci Species Based on Whole-Genome Sequencing.</title>
        <authorList>
            <person name="Naushad S."/>
            <person name="Barkema H.W."/>
            <person name="Luby C."/>
            <person name="Condas L.A."/>
            <person name="Nobrega D.B."/>
            <person name="Carson D.A."/>
            <person name="De Buck J."/>
        </authorList>
    </citation>
    <scope>NUCLEOTIDE SEQUENCE [LARGE SCALE GENOMIC DNA]</scope>
    <source>
        <strain evidence="5 7">SNUC 993</strain>
    </source>
</reference>
<keyword evidence="7" id="KW-1185">Reference proteome</keyword>
<evidence type="ECO:0000256" key="1">
    <source>
        <dbReference type="SAM" id="Phobius"/>
    </source>
</evidence>
<reference evidence="5" key="3">
    <citation type="submission" date="2018-03" db="EMBL/GenBank/DDBJ databases">
        <authorList>
            <person name="Naushad S."/>
        </authorList>
    </citation>
    <scope>NUCLEOTIDE SEQUENCE</scope>
    <source>
        <strain evidence="5">SNUC 993</strain>
    </source>
</reference>
<sequence>MKLRWIFWWIVSLLELASFVIFSVFLWMRDVDASGAVQTTELKWLNIAVLACAYLVPFVIQVGWAILNFTISSKKTSVN</sequence>
<keyword evidence="1" id="KW-0812">Transmembrane</keyword>
<evidence type="ECO:0000313" key="6">
    <source>
        <dbReference type="Proteomes" id="UP000242470"/>
    </source>
</evidence>
<evidence type="ECO:0000313" key="4">
    <source>
        <dbReference type="EMBL" id="PNZ68171.1"/>
    </source>
</evidence>
<comment type="caution">
    <text evidence="4">The sequence shown here is derived from an EMBL/GenBank/DDBJ whole genome shotgun (WGS) entry which is preliminary data.</text>
</comment>
<evidence type="ECO:0000313" key="7">
    <source>
        <dbReference type="Proteomes" id="UP000242694"/>
    </source>
</evidence>
<protein>
    <submittedName>
        <fullName evidence="4">DUF3923 domain-containing protein</fullName>
    </submittedName>
    <submittedName>
        <fullName evidence="2">DUF3923 family protein</fullName>
    </submittedName>
</protein>
<keyword evidence="1" id="KW-1133">Transmembrane helix</keyword>
<dbReference type="EMBL" id="PZDI01000016">
    <property type="protein sequence ID" value="PTH18461.1"/>
    <property type="molecule type" value="Genomic_DNA"/>
</dbReference>
<evidence type="ECO:0000313" key="2">
    <source>
        <dbReference type="EMBL" id="MDN4533049.1"/>
    </source>
</evidence>
<reference evidence="2" key="4">
    <citation type="submission" date="2023-07" db="EMBL/GenBank/DDBJ databases">
        <title>Evaluation of the beneficial properties of pineapple isolates.</title>
        <authorList>
            <person name="Adefiranye O."/>
        </authorList>
    </citation>
    <scope>NUCLEOTIDE SEQUENCE</scope>
    <source>
        <strain evidence="2">PAPLE_T1</strain>
    </source>
</reference>
<dbReference type="Proteomes" id="UP000242470">
    <property type="component" value="Unassembled WGS sequence"/>
</dbReference>
<evidence type="ECO:0000313" key="3">
    <source>
        <dbReference type="EMBL" id="MDN4533449.1"/>
    </source>
</evidence>
<dbReference type="InterPro" id="IPR025037">
    <property type="entry name" value="DUF3923"/>
</dbReference>
<feature type="transmembrane region" description="Helical" evidence="1">
    <location>
        <begin position="7"/>
        <end position="27"/>
    </location>
</feature>
<dbReference type="EMBL" id="JAUHQC010000010">
    <property type="protein sequence ID" value="MDN4533449.1"/>
    <property type="molecule type" value="Genomic_DNA"/>
</dbReference>
<dbReference type="AlphaFoldDB" id="A0AAP8PPR4"/>
<dbReference type="EMBL" id="PPQW01000020">
    <property type="protein sequence ID" value="PNZ68171.1"/>
    <property type="molecule type" value="Genomic_DNA"/>
</dbReference>
<dbReference type="Pfam" id="PF13061">
    <property type="entry name" value="DUF3923"/>
    <property type="match status" value="1"/>
</dbReference>
<proteinExistence type="predicted"/>
<feature type="transmembrane region" description="Helical" evidence="1">
    <location>
        <begin position="47"/>
        <end position="67"/>
    </location>
</feature>
<reference evidence="4 6" key="2">
    <citation type="submission" date="2017-08" db="EMBL/GenBank/DDBJ databases">
        <title>Draft genome sequences of 64 type strains of genus Staph aureus.</title>
        <authorList>
            <person name="Cole K."/>
            <person name="Golubchik T."/>
            <person name="Russell J."/>
            <person name="Foster D."/>
            <person name="Llewelyn M."/>
            <person name="Wilson D."/>
            <person name="Crook D."/>
            <person name="Paul J."/>
        </authorList>
    </citation>
    <scope>NUCLEOTIDE SEQUENCE [LARGE SCALE GENOMIC DNA]</scope>
    <source>
        <strain evidence="4 6">NCTC 12101</strain>
    </source>
</reference>
<gene>
    <name evidence="5" type="ORF">BU607_04790</name>
    <name evidence="4" type="ORF">CD158_04040</name>
    <name evidence="2" type="ORF">QYH67_05595</name>
    <name evidence="3" type="ORF">QYH67_07725</name>
</gene>
<dbReference type="RefSeq" id="WP_059106245.1">
    <property type="nucleotide sequence ID" value="NZ_AP024589.1"/>
</dbReference>